<dbReference type="Gene3D" id="2.40.30.60">
    <property type="entry name" value="RimM"/>
    <property type="match status" value="1"/>
</dbReference>
<dbReference type="SUPFAM" id="SSF50346">
    <property type="entry name" value="PRC-barrel domain"/>
    <property type="match status" value="1"/>
</dbReference>
<gene>
    <name evidence="5" type="primary">rimM</name>
    <name evidence="8" type="ORF">XW81_01820</name>
</gene>
<dbReference type="Pfam" id="PF01782">
    <property type="entry name" value="RimM"/>
    <property type="match status" value="1"/>
</dbReference>
<comment type="subunit">
    <text evidence="5">Binds ribosomal protein uS19.</text>
</comment>
<keyword evidence="4 5" id="KW-0143">Chaperone</keyword>
<organism evidence="8 9">
    <name type="scientific">Buchnera aphidicola subsp. Schlechtendalia chinensis</name>
    <dbReference type="NCBI Taxonomy" id="118110"/>
    <lineage>
        <taxon>Bacteria</taxon>
        <taxon>Pseudomonadati</taxon>
        <taxon>Pseudomonadota</taxon>
        <taxon>Gammaproteobacteria</taxon>
        <taxon>Enterobacterales</taxon>
        <taxon>Erwiniaceae</taxon>
        <taxon>Buchnera</taxon>
    </lineage>
</organism>
<dbReference type="InterPro" id="IPR002676">
    <property type="entry name" value="RimM_N"/>
</dbReference>
<proteinExistence type="inferred from homology"/>
<dbReference type="Proteomes" id="UP000077654">
    <property type="component" value="Chromosome"/>
</dbReference>
<evidence type="ECO:0000256" key="5">
    <source>
        <dbReference type="HAMAP-Rule" id="MF_00014"/>
    </source>
</evidence>
<keyword evidence="9" id="KW-1185">Reference proteome</keyword>
<evidence type="ECO:0000256" key="2">
    <source>
        <dbReference type="ARBA" id="ARBA00022517"/>
    </source>
</evidence>
<dbReference type="NCBIfam" id="TIGR02273">
    <property type="entry name" value="16S_RimM"/>
    <property type="match status" value="1"/>
</dbReference>
<evidence type="ECO:0000256" key="4">
    <source>
        <dbReference type="ARBA" id="ARBA00023186"/>
    </source>
</evidence>
<dbReference type="AlphaFoldDB" id="A0A172WDR1"/>
<comment type="function">
    <text evidence="5">An accessory protein needed during the final step in the assembly of 30S ribosomal subunit, possibly for assembly of the head region. Essential for efficient processing of 16S rRNA. May be needed both before and after RbfA during the maturation of 16S rRNA. It has affinity for free ribosomal 30S subunits but not for 70S ribosomes.</text>
</comment>
<dbReference type="PATRIC" id="fig|118110.3.peg.366"/>
<evidence type="ECO:0000256" key="1">
    <source>
        <dbReference type="ARBA" id="ARBA00022490"/>
    </source>
</evidence>
<dbReference type="InterPro" id="IPR036976">
    <property type="entry name" value="RimM_N_sf"/>
</dbReference>
<dbReference type="GO" id="GO:0043022">
    <property type="term" value="F:ribosome binding"/>
    <property type="evidence" value="ECO:0007669"/>
    <property type="project" value="InterPro"/>
</dbReference>
<comment type="similarity">
    <text evidence="5">Belongs to the RimM family.</text>
</comment>
<dbReference type="GO" id="GO:0042274">
    <property type="term" value="P:ribosomal small subunit biogenesis"/>
    <property type="evidence" value="ECO:0007669"/>
    <property type="project" value="UniProtKB-UniRule"/>
</dbReference>
<dbReference type="GO" id="GO:0005840">
    <property type="term" value="C:ribosome"/>
    <property type="evidence" value="ECO:0007669"/>
    <property type="project" value="InterPro"/>
</dbReference>
<dbReference type="GO" id="GO:0005737">
    <property type="term" value="C:cytoplasm"/>
    <property type="evidence" value="ECO:0007669"/>
    <property type="project" value="UniProtKB-SubCell"/>
</dbReference>
<dbReference type="Gene3D" id="2.30.30.240">
    <property type="entry name" value="PRC-barrel domain"/>
    <property type="match status" value="1"/>
</dbReference>
<evidence type="ECO:0000259" key="6">
    <source>
        <dbReference type="Pfam" id="PF01782"/>
    </source>
</evidence>
<dbReference type="Pfam" id="PF24986">
    <property type="entry name" value="PRC_RimM"/>
    <property type="match status" value="1"/>
</dbReference>
<comment type="subcellular location">
    <subcellularLocation>
        <location evidence="5">Cytoplasm</location>
    </subcellularLocation>
</comment>
<dbReference type="PANTHER" id="PTHR33692">
    <property type="entry name" value="RIBOSOME MATURATION FACTOR RIMM"/>
    <property type="match status" value="1"/>
</dbReference>
<dbReference type="InterPro" id="IPR011033">
    <property type="entry name" value="PRC_barrel-like_sf"/>
</dbReference>
<accession>A0A172WDR1</accession>
<name>A0A172WDR1_BUCSC</name>
<comment type="domain">
    <text evidence="5">The PRC barrel domain binds ribosomal protein uS19.</text>
</comment>
<dbReference type="InterPro" id="IPR056792">
    <property type="entry name" value="PRC_RimM"/>
</dbReference>
<dbReference type="PANTHER" id="PTHR33692:SF1">
    <property type="entry name" value="RIBOSOME MATURATION FACTOR RIMM"/>
    <property type="match status" value="1"/>
</dbReference>
<keyword evidence="1 5" id="KW-0963">Cytoplasm</keyword>
<dbReference type="EMBL" id="CP011299">
    <property type="protein sequence ID" value="ANF17130.1"/>
    <property type="molecule type" value="Genomic_DNA"/>
</dbReference>
<dbReference type="STRING" id="118110.XW81_01820"/>
<keyword evidence="3 5" id="KW-0698">rRNA processing</keyword>
<dbReference type="GO" id="GO:0006364">
    <property type="term" value="P:rRNA processing"/>
    <property type="evidence" value="ECO:0007669"/>
    <property type="project" value="UniProtKB-UniRule"/>
</dbReference>
<feature type="domain" description="Ribosome maturation factor RimM PRC barrel" evidence="7">
    <location>
        <begin position="104"/>
        <end position="175"/>
    </location>
</feature>
<reference evidence="8 9" key="1">
    <citation type="submission" date="2015-04" db="EMBL/GenBank/DDBJ databases">
        <title>Buchnera aphidicola assembly.</title>
        <authorList>
            <person name="Zhang Y."/>
        </authorList>
    </citation>
    <scope>NUCLEOTIDE SEQUENCE [LARGE SCALE GENOMIC DNA]</scope>
    <source>
        <strain evidence="8 9">SC</strain>
    </source>
</reference>
<sequence length="180" mass="21363">MINTTNKCFKNLIIAQFGSPNGILGWIRVFSFTENKKNIFKYFPWYIQNKKKITHVQSWKDRNKYFVIKIENIQTRCMANTLKNCHIYINSNILPKLQNEDYYWKDIISCSIYNIQNQKLGIVTNLIKTPAHDVLVISNKSKNNIKVNKNILIPFIEKKIIKKVSIIEKTIIVDWNYNFE</sequence>
<evidence type="ECO:0000256" key="3">
    <source>
        <dbReference type="ARBA" id="ARBA00022552"/>
    </source>
</evidence>
<dbReference type="InterPro" id="IPR009000">
    <property type="entry name" value="Transl_B-barrel_sf"/>
</dbReference>
<keyword evidence="2 5" id="KW-0690">Ribosome biogenesis</keyword>
<dbReference type="InterPro" id="IPR011961">
    <property type="entry name" value="RimM"/>
</dbReference>
<evidence type="ECO:0000313" key="9">
    <source>
        <dbReference type="Proteomes" id="UP000077654"/>
    </source>
</evidence>
<protein>
    <recommendedName>
        <fullName evidence="5">Ribosome maturation factor RimM</fullName>
    </recommendedName>
</protein>
<evidence type="ECO:0000259" key="7">
    <source>
        <dbReference type="Pfam" id="PF24986"/>
    </source>
</evidence>
<dbReference type="SUPFAM" id="SSF50447">
    <property type="entry name" value="Translation proteins"/>
    <property type="match status" value="1"/>
</dbReference>
<feature type="domain" description="RimM N-terminal" evidence="6">
    <location>
        <begin position="14"/>
        <end position="91"/>
    </location>
</feature>
<evidence type="ECO:0000313" key="8">
    <source>
        <dbReference type="EMBL" id="ANF17130.1"/>
    </source>
</evidence>
<dbReference type="HAMAP" id="MF_00014">
    <property type="entry name" value="Ribosome_mat_RimM"/>
    <property type="match status" value="1"/>
</dbReference>